<protein>
    <submittedName>
        <fullName evidence="1">Uncharacterized protein</fullName>
    </submittedName>
</protein>
<evidence type="ECO:0000313" key="2">
    <source>
        <dbReference type="Proteomes" id="UP001234297"/>
    </source>
</evidence>
<gene>
    <name evidence="1" type="ORF">MRB53_004530</name>
</gene>
<accession>A0ACC2MC98</accession>
<keyword evidence="2" id="KW-1185">Reference proteome</keyword>
<dbReference type="EMBL" id="CM056810">
    <property type="protein sequence ID" value="KAJ8642782.1"/>
    <property type="molecule type" value="Genomic_DNA"/>
</dbReference>
<comment type="caution">
    <text evidence="1">The sequence shown here is derived from an EMBL/GenBank/DDBJ whole genome shotgun (WGS) entry which is preliminary data.</text>
</comment>
<name>A0ACC2MC98_PERAE</name>
<sequence length="68" mass="7285">MTLDSRGVSNNCEIRHISFCSTISVTMLHWSSVGSGTGTSILIHPLRKFLASTLSSVLSDFGVPLFTA</sequence>
<dbReference type="Proteomes" id="UP001234297">
    <property type="component" value="Chromosome 2"/>
</dbReference>
<organism evidence="1 2">
    <name type="scientific">Persea americana</name>
    <name type="common">Avocado</name>
    <dbReference type="NCBI Taxonomy" id="3435"/>
    <lineage>
        <taxon>Eukaryota</taxon>
        <taxon>Viridiplantae</taxon>
        <taxon>Streptophyta</taxon>
        <taxon>Embryophyta</taxon>
        <taxon>Tracheophyta</taxon>
        <taxon>Spermatophyta</taxon>
        <taxon>Magnoliopsida</taxon>
        <taxon>Magnoliidae</taxon>
        <taxon>Laurales</taxon>
        <taxon>Lauraceae</taxon>
        <taxon>Persea</taxon>
    </lineage>
</organism>
<proteinExistence type="predicted"/>
<reference evidence="1 2" key="1">
    <citation type="journal article" date="2022" name="Hortic Res">
        <title>A haplotype resolved chromosomal level avocado genome allows analysis of novel avocado genes.</title>
        <authorList>
            <person name="Nath O."/>
            <person name="Fletcher S.J."/>
            <person name="Hayward A."/>
            <person name="Shaw L.M."/>
            <person name="Masouleh A.K."/>
            <person name="Furtado A."/>
            <person name="Henry R.J."/>
            <person name="Mitter N."/>
        </authorList>
    </citation>
    <scope>NUCLEOTIDE SEQUENCE [LARGE SCALE GENOMIC DNA]</scope>
    <source>
        <strain evidence="2">cv. Hass</strain>
    </source>
</reference>
<evidence type="ECO:0000313" key="1">
    <source>
        <dbReference type="EMBL" id="KAJ8642782.1"/>
    </source>
</evidence>